<evidence type="ECO:0000256" key="3">
    <source>
        <dbReference type="ARBA" id="ARBA00022801"/>
    </source>
</evidence>
<evidence type="ECO:0000256" key="4">
    <source>
        <dbReference type="ARBA" id="ARBA00022842"/>
    </source>
</evidence>
<dbReference type="PANTHER" id="PTHR12629:SF0">
    <property type="entry name" value="DIPHOSPHOINOSITOL-POLYPHOSPHATE DIPHOSPHATASE"/>
    <property type="match status" value="1"/>
</dbReference>
<comment type="cofactor">
    <cofactor evidence="1">
        <name>Mg(2+)</name>
        <dbReference type="ChEBI" id="CHEBI:18420"/>
    </cofactor>
</comment>
<dbReference type="AlphaFoldDB" id="A0A2K9ECQ9"/>
<dbReference type="InterPro" id="IPR000086">
    <property type="entry name" value="NUDIX_hydrolase_dom"/>
</dbReference>
<dbReference type="KEGG" id="paro:CUV01_04265"/>
<name>A0A2K9ECQ9_9RHOB</name>
<evidence type="ECO:0000259" key="5">
    <source>
        <dbReference type="PROSITE" id="PS51462"/>
    </source>
</evidence>
<keyword evidence="7" id="KW-1185">Reference proteome</keyword>
<dbReference type="CDD" id="cd04666">
    <property type="entry name" value="NUDIX_DIPP2_like_Nudt4"/>
    <property type="match status" value="1"/>
</dbReference>
<dbReference type="OrthoDB" id="7066910at2"/>
<dbReference type="SUPFAM" id="SSF55811">
    <property type="entry name" value="Nudix"/>
    <property type="match status" value="1"/>
</dbReference>
<dbReference type="Gene3D" id="3.90.79.10">
    <property type="entry name" value="Nucleoside Triphosphate Pyrophosphohydrolase"/>
    <property type="match status" value="1"/>
</dbReference>
<accession>A0A2K9ECQ9</accession>
<evidence type="ECO:0000256" key="1">
    <source>
        <dbReference type="ARBA" id="ARBA00001946"/>
    </source>
</evidence>
<gene>
    <name evidence="6" type="ORF">CUV01_04265</name>
</gene>
<feature type="domain" description="Nudix hydrolase" evidence="5">
    <location>
        <begin position="12"/>
        <end position="144"/>
    </location>
</feature>
<keyword evidence="4" id="KW-0460">Magnesium</keyword>
<dbReference type="RefSeq" id="WP_101459374.1">
    <property type="nucleotide sequence ID" value="NZ_CP025408.1"/>
</dbReference>
<dbReference type="GO" id="GO:0016462">
    <property type="term" value="F:pyrophosphatase activity"/>
    <property type="evidence" value="ECO:0007669"/>
    <property type="project" value="InterPro"/>
</dbReference>
<evidence type="ECO:0000256" key="2">
    <source>
        <dbReference type="ARBA" id="ARBA00022723"/>
    </source>
</evidence>
<dbReference type="InterPro" id="IPR015797">
    <property type="entry name" value="NUDIX_hydrolase-like_dom_sf"/>
</dbReference>
<proteinExistence type="predicted"/>
<dbReference type="Pfam" id="PF00293">
    <property type="entry name" value="NUDIX"/>
    <property type="match status" value="1"/>
</dbReference>
<dbReference type="GO" id="GO:0046872">
    <property type="term" value="F:metal ion binding"/>
    <property type="evidence" value="ECO:0007669"/>
    <property type="project" value="UniProtKB-KW"/>
</dbReference>
<dbReference type="Proteomes" id="UP000233742">
    <property type="component" value="Chromosome"/>
</dbReference>
<keyword evidence="2" id="KW-0479">Metal-binding</keyword>
<sequence>MIRKSLGMILGRRPPALQVGAICRKAETGQVLLITSRGTGRWVIPKGWPMEGRSLAHAALQEAWEEAGVRGQVELAELGRFRYDKHQDSGFALPVEVALYPVAVESLADSFPENHEREREWFDAEEAARLVIETGLQDILRHLPPAP</sequence>
<evidence type="ECO:0000313" key="6">
    <source>
        <dbReference type="EMBL" id="AUH32700.1"/>
    </source>
</evidence>
<dbReference type="EMBL" id="CP025408">
    <property type="protein sequence ID" value="AUH32700.1"/>
    <property type="molecule type" value="Genomic_DNA"/>
</dbReference>
<dbReference type="PROSITE" id="PS51462">
    <property type="entry name" value="NUDIX"/>
    <property type="match status" value="1"/>
</dbReference>
<organism evidence="6 7">
    <name type="scientific">Paracoccus tegillarcae</name>
    <dbReference type="NCBI Taxonomy" id="1529068"/>
    <lineage>
        <taxon>Bacteria</taxon>
        <taxon>Pseudomonadati</taxon>
        <taxon>Pseudomonadota</taxon>
        <taxon>Alphaproteobacteria</taxon>
        <taxon>Rhodobacterales</taxon>
        <taxon>Paracoccaceae</taxon>
        <taxon>Paracoccus</taxon>
    </lineage>
</organism>
<protein>
    <submittedName>
        <fullName evidence="6">NUDIX hydrolase</fullName>
    </submittedName>
</protein>
<keyword evidence="3 6" id="KW-0378">Hydrolase</keyword>
<dbReference type="PANTHER" id="PTHR12629">
    <property type="entry name" value="DIPHOSPHOINOSITOL POLYPHOSPHATE PHOSPHOHYDROLASE"/>
    <property type="match status" value="1"/>
</dbReference>
<reference evidence="6 7" key="1">
    <citation type="submission" date="2017-12" db="EMBL/GenBank/DDBJ databases">
        <authorList>
            <person name="Hurst M.R.H."/>
        </authorList>
    </citation>
    <scope>NUCLEOTIDE SEQUENCE [LARGE SCALE GENOMIC DNA]</scope>
    <source>
        <strain evidence="6 7">BM15</strain>
    </source>
</reference>
<evidence type="ECO:0000313" key="7">
    <source>
        <dbReference type="Proteomes" id="UP000233742"/>
    </source>
</evidence>
<dbReference type="InterPro" id="IPR047198">
    <property type="entry name" value="DDP-like_NUDIX"/>
</dbReference>
<dbReference type="GO" id="GO:0005737">
    <property type="term" value="C:cytoplasm"/>
    <property type="evidence" value="ECO:0007669"/>
    <property type="project" value="TreeGrafter"/>
</dbReference>